<gene>
    <name evidence="1" type="ORF">ACFQ24_01950</name>
</gene>
<reference evidence="2" key="1">
    <citation type="journal article" date="2019" name="Int. J. Syst. Evol. Microbiol.">
        <title>The Global Catalogue of Microorganisms (GCM) 10K type strain sequencing project: providing services to taxonomists for standard genome sequencing and annotation.</title>
        <authorList>
            <consortium name="The Broad Institute Genomics Platform"/>
            <consortium name="The Broad Institute Genome Sequencing Center for Infectious Disease"/>
            <person name="Wu L."/>
            <person name="Ma J."/>
        </authorList>
    </citation>
    <scope>NUCLEOTIDE SEQUENCE [LARGE SCALE GENOMIC DNA]</scope>
    <source>
        <strain evidence="2">CCUG 54329</strain>
    </source>
</reference>
<organism evidence="1 2">
    <name type="scientific">Sphingobium olei</name>
    <dbReference type="NCBI Taxonomy" id="420955"/>
    <lineage>
        <taxon>Bacteria</taxon>
        <taxon>Pseudomonadati</taxon>
        <taxon>Pseudomonadota</taxon>
        <taxon>Alphaproteobacteria</taxon>
        <taxon>Sphingomonadales</taxon>
        <taxon>Sphingomonadaceae</taxon>
        <taxon>Sphingobium</taxon>
    </lineage>
</organism>
<keyword evidence="2" id="KW-1185">Reference proteome</keyword>
<proteinExistence type="predicted"/>
<comment type="caution">
    <text evidence="1">The sequence shown here is derived from an EMBL/GenBank/DDBJ whole genome shotgun (WGS) entry which is preliminary data.</text>
</comment>
<dbReference type="EMBL" id="JBHTLS010000009">
    <property type="protein sequence ID" value="MFD1103681.1"/>
    <property type="molecule type" value="Genomic_DNA"/>
</dbReference>
<dbReference type="RefSeq" id="WP_380908675.1">
    <property type="nucleotide sequence ID" value="NZ_JBHTLS010000009.1"/>
</dbReference>
<evidence type="ECO:0000313" key="2">
    <source>
        <dbReference type="Proteomes" id="UP001597203"/>
    </source>
</evidence>
<sequence>MSLIGFIRAFILAGLPRSTEDWGQGDLAVCIEAKGGAGDNIDPAEGDLLRVSDVCCDGIFLHFEGKPDTRHWLAAHFRKVRPDTEPAAEEEWVDQLKHFRRKEPA</sequence>
<accession>A0ABW3NTF3</accession>
<name>A0ABW3NTF3_9SPHN</name>
<dbReference type="Proteomes" id="UP001597203">
    <property type="component" value="Unassembled WGS sequence"/>
</dbReference>
<evidence type="ECO:0000313" key="1">
    <source>
        <dbReference type="EMBL" id="MFD1103681.1"/>
    </source>
</evidence>
<protein>
    <submittedName>
        <fullName evidence="1">Uncharacterized protein</fullName>
    </submittedName>
</protein>